<sequence>MKNISISISAKHIPALSCEYSLEHTLLRASAGLFIALVCAYVYFVTASVFHVMGSGEAHTEIKRLSGVVASLEQSFFEKTELVTRERGGDLGLVPVAKTTYVQSQNAVVGVTPRQTGI</sequence>
<dbReference type="Proteomes" id="UP000178587">
    <property type="component" value="Unassembled WGS sequence"/>
</dbReference>
<organism evidence="2 3">
    <name type="scientific">Candidatus Kaiserbacteria bacterium RIFCSPLOWO2_01_FULL_50_24</name>
    <dbReference type="NCBI Taxonomy" id="1798507"/>
    <lineage>
        <taxon>Bacteria</taxon>
        <taxon>Candidatus Kaiseribacteriota</taxon>
    </lineage>
</organism>
<reference evidence="2 3" key="1">
    <citation type="journal article" date="2016" name="Nat. Commun.">
        <title>Thousands of microbial genomes shed light on interconnected biogeochemical processes in an aquifer system.</title>
        <authorList>
            <person name="Anantharaman K."/>
            <person name="Brown C.T."/>
            <person name="Hug L.A."/>
            <person name="Sharon I."/>
            <person name="Castelle C.J."/>
            <person name="Probst A.J."/>
            <person name="Thomas B.C."/>
            <person name="Singh A."/>
            <person name="Wilkins M.J."/>
            <person name="Karaoz U."/>
            <person name="Brodie E.L."/>
            <person name="Williams K.H."/>
            <person name="Hubbard S.S."/>
            <person name="Banfield J.F."/>
        </authorList>
    </citation>
    <scope>NUCLEOTIDE SEQUENCE [LARGE SCALE GENOMIC DNA]</scope>
</reference>
<comment type="caution">
    <text evidence="2">The sequence shown here is derived from an EMBL/GenBank/DDBJ whole genome shotgun (WGS) entry which is preliminary data.</text>
</comment>
<dbReference type="STRING" id="1798507.A3A34_02610"/>
<gene>
    <name evidence="2" type="ORF">A3A34_02610</name>
</gene>
<feature type="transmembrane region" description="Helical" evidence="1">
    <location>
        <begin position="31"/>
        <end position="54"/>
    </location>
</feature>
<keyword evidence="1" id="KW-1133">Transmembrane helix</keyword>
<evidence type="ECO:0000256" key="1">
    <source>
        <dbReference type="SAM" id="Phobius"/>
    </source>
</evidence>
<evidence type="ECO:0008006" key="4">
    <source>
        <dbReference type="Google" id="ProtNLM"/>
    </source>
</evidence>
<name>A0A1F6EMY5_9BACT</name>
<dbReference type="AlphaFoldDB" id="A0A1F6EMY5"/>
<dbReference type="EMBL" id="MFLU01000009">
    <property type="protein sequence ID" value="OGG75013.1"/>
    <property type="molecule type" value="Genomic_DNA"/>
</dbReference>
<protein>
    <recommendedName>
        <fullName evidence="4">Cell division protein FtsL</fullName>
    </recommendedName>
</protein>
<evidence type="ECO:0000313" key="3">
    <source>
        <dbReference type="Proteomes" id="UP000178587"/>
    </source>
</evidence>
<accession>A0A1F6EMY5</accession>
<keyword evidence="1" id="KW-0812">Transmembrane</keyword>
<keyword evidence="1" id="KW-0472">Membrane</keyword>
<proteinExistence type="predicted"/>
<evidence type="ECO:0000313" key="2">
    <source>
        <dbReference type="EMBL" id="OGG75013.1"/>
    </source>
</evidence>